<dbReference type="GO" id="GO:0015179">
    <property type="term" value="F:L-amino acid transmembrane transporter activity"/>
    <property type="evidence" value="ECO:0007669"/>
    <property type="project" value="TreeGrafter"/>
</dbReference>
<feature type="transmembrane region" description="Helical" evidence="8">
    <location>
        <begin position="95"/>
        <end position="119"/>
    </location>
</feature>
<keyword evidence="5" id="KW-0029">Amino-acid transport</keyword>
<comment type="caution">
    <text evidence="10">The sequence shown here is derived from an EMBL/GenBank/DDBJ whole genome shotgun (WGS) entry which is preliminary data.</text>
</comment>
<proteinExistence type="inferred from homology"/>
<feature type="transmembrane region" description="Helical" evidence="8">
    <location>
        <begin position="189"/>
        <end position="207"/>
    </location>
</feature>
<feature type="transmembrane region" description="Helical" evidence="8">
    <location>
        <begin position="52"/>
        <end position="75"/>
    </location>
</feature>
<protein>
    <recommendedName>
        <fullName evidence="9">Amino acid transporter transmembrane domain-containing protein</fullName>
    </recommendedName>
</protein>
<evidence type="ECO:0000313" key="11">
    <source>
        <dbReference type="Proteomes" id="UP000485058"/>
    </source>
</evidence>
<evidence type="ECO:0000256" key="2">
    <source>
        <dbReference type="ARBA" id="ARBA00008066"/>
    </source>
</evidence>
<dbReference type="EMBL" id="BLLF01000235">
    <property type="protein sequence ID" value="GFH09453.1"/>
    <property type="molecule type" value="Genomic_DNA"/>
</dbReference>
<keyword evidence="4 8" id="KW-0812">Transmembrane</keyword>
<evidence type="ECO:0000256" key="8">
    <source>
        <dbReference type="SAM" id="Phobius"/>
    </source>
</evidence>
<comment type="subcellular location">
    <subcellularLocation>
        <location evidence="1">Membrane</location>
        <topology evidence="1">Multi-pass membrane protein</topology>
    </subcellularLocation>
</comment>
<evidence type="ECO:0000256" key="7">
    <source>
        <dbReference type="ARBA" id="ARBA00023136"/>
    </source>
</evidence>
<reference evidence="10 11" key="1">
    <citation type="submission" date="2020-02" db="EMBL/GenBank/DDBJ databases">
        <title>Draft genome sequence of Haematococcus lacustris strain NIES-144.</title>
        <authorList>
            <person name="Morimoto D."/>
            <person name="Nakagawa S."/>
            <person name="Yoshida T."/>
            <person name="Sawayama S."/>
        </authorList>
    </citation>
    <scope>NUCLEOTIDE SEQUENCE [LARGE SCALE GENOMIC DNA]</scope>
    <source>
        <strain evidence="10 11">NIES-144</strain>
    </source>
</reference>
<evidence type="ECO:0000256" key="4">
    <source>
        <dbReference type="ARBA" id="ARBA00022692"/>
    </source>
</evidence>
<gene>
    <name evidence="10" type="ORF">HaLaN_04595</name>
</gene>
<dbReference type="PANTHER" id="PTHR22950:SF458">
    <property type="entry name" value="SODIUM-COUPLED NEUTRAL AMINO ACID TRANSPORTER 11-RELATED"/>
    <property type="match status" value="1"/>
</dbReference>
<dbReference type="Pfam" id="PF01490">
    <property type="entry name" value="Aa_trans"/>
    <property type="match status" value="1"/>
</dbReference>
<dbReference type="AlphaFoldDB" id="A0A699YH72"/>
<comment type="similarity">
    <text evidence="2">Belongs to the amino acid/polyamine transporter 2 family.</text>
</comment>
<evidence type="ECO:0000256" key="6">
    <source>
        <dbReference type="ARBA" id="ARBA00022989"/>
    </source>
</evidence>
<keyword evidence="3" id="KW-0813">Transport</keyword>
<evidence type="ECO:0000313" key="10">
    <source>
        <dbReference type="EMBL" id="GFH09453.1"/>
    </source>
</evidence>
<feature type="transmembrane region" description="Helical" evidence="8">
    <location>
        <begin position="228"/>
        <end position="249"/>
    </location>
</feature>
<keyword evidence="11" id="KW-1185">Reference proteome</keyword>
<evidence type="ECO:0000256" key="1">
    <source>
        <dbReference type="ARBA" id="ARBA00004141"/>
    </source>
</evidence>
<evidence type="ECO:0000259" key="9">
    <source>
        <dbReference type="Pfam" id="PF01490"/>
    </source>
</evidence>
<organism evidence="10 11">
    <name type="scientific">Haematococcus lacustris</name>
    <name type="common">Green alga</name>
    <name type="synonym">Haematococcus pluvialis</name>
    <dbReference type="NCBI Taxonomy" id="44745"/>
    <lineage>
        <taxon>Eukaryota</taxon>
        <taxon>Viridiplantae</taxon>
        <taxon>Chlorophyta</taxon>
        <taxon>core chlorophytes</taxon>
        <taxon>Chlorophyceae</taxon>
        <taxon>CS clade</taxon>
        <taxon>Chlamydomonadales</taxon>
        <taxon>Haematococcaceae</taxon>
        <taxon>Haematococcus</taxon>
    </lineage>
</organism>
<evidence type="ECO:0000256" key="3">
    <source>
        <dbReference type="ARBA" id="ARBA00022448"/>
    </source>
</evidence>
<name>A0A699YH72_HAELA</name>
<dbReference type="InterPro" id="IPR013057">
    <property type="entry name" value="AA_transpt_TM"/>
</dbReference>
<dbReference type="Proteomes" id="UP000485058">
    <property type="component" value="Unassembled WGS sequence"/>
</dbReference>
<evidence type="ECO:0000256" key="5">
    <source>
        <dbReference type="ARBA" id="ARBA00022970"/>
    </source>
</evidence>
<keyword evidence="7 8" id="KW-0472">Membrane</keyword>
<keyword evidence="6 8" id="KW-1133">Transmembrane helix</keyword>
<dbReference type="PANTHER" id="PTHR22950">
    <property type="entry name" value="AMINO ACID TRANSPORTER"/>
    <property type="match status" value="1"/>
</dbReference>
<sequence>MGRDETRIPLLHDVEAGAVLKSGTSWVLTATVLLGDMFGLGQLTLPQTFARLGYAPASALLLVFCVLCCYSGFLYQRLAILCPEASLFDQVARRAMGRTGVALVWGSMYLAIFLCPLIFQITCAEALKQVLYQYQVSTLAANLAVALMIIPLAQVQHLEDMAWVWKLGVIVWQQQQGSLPVPVTHAFNSPRYTVALVGIMDVLFCYGGQPNWWRYITSMAQPRHFSRASGLAILFMTLFYCTVAAVGYSALGDAVDLERALTSLLAQDAWTALMNTGLFVHCLFAYQVRGAGYTSNAGKGRGSGCRR</sequence>
<accession>A0A699YH72</accession>
<dbReference type="GO" id="GO:0016020">
    <property type="term" value="C:membrane"/>
    <property type="evidence" value="ECO:0007669"/>
    <property type="project" value="UniProtKB-SubCell"/>
</dbReference>
<feature type="transmembrane region" description="Helical" evidence="8">
    <location>
        <begin position="269"/>
        <end position="286"/>
    </location>
</feature>
<feature type="transmembrane region" description="Helical" evidence="8">
    <location>
        <begin position="131"/>
        <end position="153"/>
    </location>
</feature>
<feature type="domain" description="Amino acid transporter transmembrane" evidence="9">
    <location>
        <begin position="23"/>
        <end position="288"/>
    </location>
</feature>
<feature type="non-terminal residue" evidence="10">
    <location>
        <position position="1"/>
    </location>
</feature>